<dbReference type="SUPFAM" id="SSF46785">
    <property type="entry name" value="Winged helix' DNA-binding domain"/>
    <property type="match status" value="1"/>
</dbReference>
<dbReference type="CDD" id="cd05403">
    <property type="entry name" value="NT_KNTase_like"/>
    <property type="match status" value="1"/>
</dbReference>
<keyword evidence="10" id="KW-0472">Membrane</keyword>
<dbReference type="GO" id="GO:0005886">
    <property type="term" value="C:plasma membrane"/>
    <property type="evidence" value="ECO:0007669"/>
    <property type="project" value="UniProtKB-SubCell"/>
</dbReference>
<comment type="pathway">
    <text evidence="2">Lipid metabolism; fatty acid biosynthesis.</text>
</comment>
<evidence type="ECO:0000313" key="16">
    <source>
        <dbReference type="EMBL" id="QDE40656.1"/>
    </source>
</evidence>
<keyword evidence="5" id="KW-1003">Cell membrane</keyword>
<keyword evidence="4" id="KW-0536">Nodulation</keyword>
<evidence type="ECO:0000256" key="7">
    <source>
        <dbReference type="ARBA" id="ARBA00022679"/>
    </source>
</evidence>
<dbReference type="Pfam" id="PF02801">
    <property type="entry name" value="Ketoacyl-synt_C"/>
    <property type="match status" value="1"/>
</dbReference>
<dbReference type="InterPro" id="IPR000794">
    <property type="entry name" value="Beta-ketoacyl_synthase"/>
</dbReference>
<dbReference type="InterPro" id="IPR018201">
    <property type="entry name" value="Ketoacyl_synth_AS"/>
</dbReference>
<evidence type="ECO:0000256" key="2">
    <source>
        <dbReference type="ARBA" id="ARBA00005194"/>
    </source>
</evidence>
<dbReference type="PANTHER" id="PTHR11712:SF352">
    <property type="entry name" value="3-OXOACYL-[ACYL-CARRIER-PROTEIN] SYNTHASE"/>
    <property type="match status" value="1"/>
</dbReference>
<name>A0A4Y5Z6T0_9GAMM</name>
<accession>A0A4Y5Z6T0</accession>
<dbReference type="Gene3D" id="3.40.47.10">
    <property type="match status" value="1"/>
</dbReference>
<evidence type="ECO:0000259" key="15">
    <source>
        <dbReference type="PROSITE" id="PS52004"/>
    </source>
</evidence>
<dbReference type="EMBL" id="CP041046">
    <property type="protein sequence ID" value="QDE40656.1"/>
    <property type="molecule type" value="Genomic_DNA"/>
</dbReference>
<comment type="function">
    <text evidence="11">Proposed to synthesize NOD factor fatty acyl chain. Involved in the synthesis of a highly unsaturated fatty acid moiety, which forms part of a lipo-oligosaccharide that is responsible for host specificity.</text>
</comment>
<dbReference type="SUPFAM" id="SSF53901">
    <property type="entry name" value="Thiolase-like"/>
    <property type="match status" value="2"/>
</dbReference>
<dbReference type="SMART" id="SM00825">
    <property type="entry name" value="PKS_KS"/>
    <property type="match status" value="1"/>
</dbReference>
<dbReference type="OrthoDB" id="9808669at2"/>
<dbReference type="InterPro" id="IPR043519">
    <property type="entry name" value="NT_sf"/>
</dbReference>
<dbReference type="CDD" id="cd00090">
    <property type="entry name" value="HTH_ARSR"/>
    <property type="match status" value="1"/>
</dbReference>
<keyword evidence="16" id="KW-0012">Acyltransferase</keyword>
<dbReference type="CDD" id="cd00834">
    <property type="entry name" value="KAS_I_II"/>
    <property type="match status" value="1"/>
</dbReference>
<dbReference type="Proteomes" id="UP000316093">
    <property type="component" value="Chromosome"/>
</dbReference>
<keyword evidence="9" id="KW-1133">Transmembrane helix</keyword>
<dbReference type="GO" id="GO:0004315">
    <property type="term" value="F:3-oxoacyl-[acyl-carrier-protein] synthase activity"/>
    <property type="evidence" value="ECO:0007669"/>
    <property type="project" value="InterPro"/>
</dbReference>
<sequence length="627" mass="65928">MNTMARAPDQAVVITGMGVISAVGHDAPSFWDAVKAGRSGIAPLQHPRAADLRVRVAAQVRDFDAARHFDERSMGLLDRVSQFAVVAAREAVAESGWIPSSTPGPRIAVIIGTGTGGETSRDEECRRLYAEKAERVHPFSIVRSMASAPASHVARAFGATGTVFAVSSACASTNHAIAQAALLIRSGMADIALAGGAEACLSYGVLRAWEAMRVLADDTCRPFCRQRRGLVLGEGAGMFVLESRAHAHARGATVIAELAGVGMTSDAGDIVAPSSEGASAALADAGMEPSDIDHINAHGTGTAANDVTETRAIRDAFGAHADRIAITSTKAVHGHALGAAGALELVATLAAMRDGIVPPTANLLDHDPACDLDIVTGSARSLAIHAALSNSLAFGGLNAVLALRAHRKCSQNCYGCSKIGYMSDILDALFGGRRQTALAFLYLRPEQSVHVREIARETGAHAGSLHRELAKLAASGLLSRIVHGNQVRYRANPDCPVFPELASLFRKTAGVHTTLRSALEPLAADIHAAFVYGSFARGTEHAHSDIDVCIIGDVGFRSVVAALHDVQTTLTREINPCLYGVREFQTKLAVGDTFLQEVIAQPKLFVLGSDDDLRQPRVHRTAAANTD</sequence>
<protein>
    <recommendedName>
        <fullName evidence="12">Nodulation protein E</fullName>
    </recommendedName>
    <alternativeName>
        <fullName evidence="13">Host-specificity of nodulation protein B</fullName>
    </alternativeName>
</protein>
<dbReference type="InterPro" id="IPR016039">
    <property type="entry name" value="Thiolase-like"/>
</dbReference>
<gene>
    <name evidence="16" type="ORF">FIV34_16305</name>
</gene>
<keyword evidence="7 14" id="KW-0808">Transferase</keyword>
<evidence type="ECO:0000256" key="4">
    <source>
        <dbReference type="ARBA" id="ARBA00022458"/>
    </source>
</evidence>
<dbReference type="NCBIfam" id="NF005589">
    <property type="entry name" value="PRK07314.1"/>
    <property type="match status" value="1"/>
</dbReference>
<dbReference type="InterPro" id="IPR020841">
    <property type="entry name" value="PKS_Beta-ketoAc_synthase_dom"/>
</dbReference>
<evidence type="ECO:0000256" key="1">
    <source>
        <dbReference type="ARBA" id="ARBA00004533"/>
    </source>
</evidence>
<dbReference type="KEGG" id="lpy:FIV34_16305"/>
<evidence type="ECO:0000313" key="17">
    <source>
        <dbReference type="Proteomes" id="UP000316093"/>
    </source>
</evidence>
<organism evidence="16 17">
    <name type="scientific">Luteibacter pinisoli</name>
    <dbReference type="NCBI Taxonomy" id="2589080"/>
    <lineage>
        <taxon>Bacteria</taxon>
        <taxon>Pseudomonadati</taxon>
        <taxon>Pseudomonadota</taxon>
        <taxon>Gammaproteobacteria</taxon>
        <taxon>Lysobacterales</taxon>
        <taxon>Rhodanobacteraceae</taxon>
        <taxon>Luteibacter</taxon>
    </lineage>
</organism>
<feature type="domain" description="Ketosynthase family 3 (KS3)" evidence="15">
    <location>
        <begin position="9"/>
        <end position="405"/>
    </location>
</feature>
<evidence type="ECO:0000256" key="8">
    <source>
        <dbReference type="ARBA" id="ARBA00022692"/>
    </source>
</evidence>
<comment type="subcellular location">
    <subcellularLocation>
        <location evidence="1">Cell inner membrane</location>
    </subcellularLocation>
</comment>
<comment type="similarity">
    <text evidence="3 14">Belongs to the thiolase-like superfamily. Beta-ketoacyl-ACP synthases family.</text>
</comment>
<dbReference type="Gene3D" id="3.30.460.10">
    <property type="entry name" value="Beta Polymerase, domain 2"/>
    <property type="match status" value="1"/>
</dbReference>
<reference evidence="16 17" key="1">
    <citation type="submission" date="2019-06" db="EMBL/GenBank/DDBJ databases">
        <title>A complete genome sequence for Luteibacter pinisoli MAH-14.</title>
        <authorList>
            <person name="Baltrus D.A."/>
        </authorList>
    </citation>
    <scope>NUCLEOTIDE SEQUENCE [LARGE SCALE GENOMIC DNA]</scope>
    <source>
        <strain evidence="16 17">MAH-14</strain>
    </source>
</reference>
<dbReference type="GO" id="GO:0006633">
    <property type="term" value="P:fatty acid biosynthetic process"/>
    <property type="evidence" value="ECO:0007669"/>
    <property type="project" value="UniProtKB-UniPathway"/>
</dbReference>
<evidence type="ECO:0000256" key="9">
    <source>
        <dbReference type="ARBA" id="ARBA00022989"/>
    </source>
</evidence>
<evidence type="ECO:0000256" key="13">
    <source>
        <dbReference type="ARBA" id="ARBA00041756"/>
    </source>
</evidence>
<dbReference type="InterPro" id="IPR014031">
    <property type="entry name" value="Ketoacyl_synth_C"/>
</dbReference>
<keyword evidence="6" id="KW-0997">Cell inner membrane</keyword>
<evidence type="ECO:0000256" key="10">
    <source>
        <dbReference type="ARBA" id="ARBA00023136"/>
    </source>
</evidence>
<dbReference type="Pfam" id="PF18765">
    <property type="entry name" value="Polbeta"/>
    <property type="match status" value="1"/>
</dbReference>
<dbReference type="PROSITE" id="PS52004">
    <property type="entry name" value="KS3_2"/>
    <property type="match status" value="1"/>
</dbReference>
<proteinExistence type="inferred from homology"/>
<dbReference type="GO" id="GO:0006355">
    <property type="term" value="P:regulation of DNA-templated transcription"/>
    <property type="evidence" value="ECO:0007669"/>
    <property type="project" value="UniProtKB-ARBA"/>
</dbReference>
<keyword evidence="8" id="KW-0812">Transmembrane</keyword>
<evidence type="ECO:0000256" key="6">
    <source>
        <dbReference type="ARBA" id="ARBA00022519"/>
    </source>
</evidence>
<dbReference type="AlphaFoldDB" id="A0A4Y5Z6T0"/>
<evidence type="ECO:0000256" key="12">
    <source>
        <dbReference type="ARBA" id="ARBA00039445"/>
    </source>
</evidence>
<dbReference type="PROSITE" id="PS00606">
    <property type="entry name" value="KS3_1"/>
    <property type="match status" value="1"/>
</dbReference>
<dbReference type="InterPro" id="IPR036388">
    <property type="entry name" value="WH-like_DNA-bd_sf"/>
</dbReference>
<dbReference type="InterPro" id="IPR014030">
    <property type="entry name" value="Ketoacyl_synth_N"/>
</dbReference>
<evidence type="ECO:0000256" key="3">
    <source>
        <dbReference type="ARBA" id="ARBA00008467"/>
    </source>
</evidence>
<evidence type="ECO:0000256" key="5">
    <source>
        <dbReference type="ARBA" id="ARBA00022475"/>
    </source>
</evidence>
<dbReference type="InterPro" id="IPR036390">
    <property type="entry name" value="WH_DNA-bd_sf"/>
</dbReference>
<dbReference type="Gene3D" id="1.10.10.10">
    <property type="entry name" value="Winged helix-like DNA-binding domain superfamily/Winged helix DNA-binding domain"/>
    <property type="match status" value="1"/>
</dbReference>
<evidence type="ECO:0000256" key="14">
    <source>
        <dbReference type="RuleBase" id="RU003694"/>
    </source>
</evidence>
<dbReference type="PANTHER" id="PTHR11712">
    <property type="entry name" value="POLYKETIDE SYNTHASE-RELATED"/>
    <property type="match status" value="1"/>
</dbReference>
<dbReference type="InterPro" id="IPR041633">
    <property type="entry name" value="Polbeta"/>
</dbReference>
<dbReference type="Pfam" id="PF00109">
    <property type="entry name" value="ketoacyl-synt"/>
    <property type="match status" value="1"/>
</dbReference>
<dbReference type="InterPro" id="IPR011991">
    <property type="entry name" value="ArsR-like_HTH"/>
</dbReference>
<evidence type="ECO:0000256" key="11">
    <source>
        <dbReference type="ARBA" id="ARBA00037576"/>
    </source>
</evidence>
<dbReference type="UniPathway" id="UPA00094"/>
<dbReference type="SUPFAM" id="SSF81301">
    <property type="entry name" value="Nucleotidyltransferase"/>
    <property type="match status" value="1"/>
</dbReference>
<keyword evidence="17" id="KW-1185">Reference proteome</keyword>